<organism evidence="1 2">
    <name type="scientific">Amycolatopsis bartoniae</name>
    <dbReference type="NCBI Taxonomy" id="941986"/>
    <lineage>
        <taxon>Bacteria</taxon>
        <taxon>Bacillati</taxon>
        <taxon>Actinomycetota</taxon>
        <taxon>Actinomycetes</taxon>
        <taxon>Pseudonocardiales</taxon>
        <taxon>Pseudonocardiaceae</taxon>
        <taxon>Amycolatopsis</taxon>
    </lineage>
</organism>
<reference evidence="1" key="1">
    <citation type="journal article" date="2014" name="Int. J. Syst. Evol. Microbiol.">
        <title>Complete genome sequence of Corynebacterium casei LMG S-19264T (=DSM 44701T), isolated from a smear-ripened cheese.</title>
        <authorList>
            <consortium name="US DOE Joint Genome Institute (JGI-PGF)"/>
            <person name="Walter F."/>
            <person name="Albersmeier A."/>
            <person name="Kalinowski J."/>
            <person name="Ruckert C."/>
        </authorList>
    </citation>
    <scope>NUCLEOTIDE SEQUENCE</scope>
    <source>
        <strain evidence="1">CGMCC 4.7679</strain>
    </source>
</reference>
<dbReference type="OrthoDB" id="5582316at2"/>
<dbReference type="PROSITE" id="PS51318">
    <property type="entry name" value="TAT"/>
    <property type="match status" value="1"/>
</dbReference>
<dbReference type="InterPro" id="IPR011852">
    <property type="entry name" value="TRAP_TAXI"/>
</dbReference>
<dbReference type="InterPro" id="IPR006311">
    <property type="entry name" value="TAT_signal"/>
</dbReference>
<sequence>MGATRRTALKLAGGSLAGLALTACGPDFGPVPLAITSGSPGAVYNQLALALAGTWTDQLKIERPAVQLSAGSGQNVTRLLEERADVGFVAADEAVARAASPLRALSRMHFDYVHVVTSSNSGLATVADLRGCRVSVGSEESGVDLVARRVLEGAGLDADRDVDAQRLSIDQSIDALARGSLDALFWSGGLPTGQISALLRGGAARLVPLGDVASGVVDRYPEYEPGEIPAYTYTNPDAVPTLLVPNFLMATTRMPNDVAAALTRAVFDGRSALIAASPAAWAIDSRSGADTAPVPLHEGAKSYFRSIGREL</sequence>
<dbReference type="NCBIfam" id="TIGR02122">
    <property type="entry name" value="TRAP_TAXI"/>
    <property type="match status" value="1"/>
</dbReference>
<dbReference type="Gene3D" id="3.40.190.10">
    <property type="entry name" value="Periplasmic binding protein-like II"/>
    <property type="match status" value="2"/>
</dbReference>
<keyword evidence="2" id="KW-1185">Reference proteome</keyword>
<comment type="caution">
    <text evidence="1">The sequence shown here is derived from an EMBL/GenBank/DDBJ whole genome shotgun (WGS) entry which is preliminary data.</text>
</comment>
<dbReference type="PANTHER" id="PTHR42941">
    <property type="entry name" value="SLL1037 PROTEIN"/>
    <property type="match status" value="1"/>
</dbReference>
<dbReference type="EMBL" id="BNAV01000002">
    <property type="protein sequence ID" value="GHF44440.1"/>
    <property type="molecule type" value="Genomic_DNA"/>
</dbReference>
<protein>
    <submittedName>
        <fullName evidence="1">C4-dicarboxylate ABC transporter substrate-binding protein</fullName>
    </submittedName>
</protein>
<dbReference type="AlphaFoldDB" id="A0A8H9IWZ3"/>
<reference evidence="1" key="2">
    <citation type="submission" date="2020-09" db="EMBL/GenBank/DDBJ databases">
        <authorList>
            <person name="Sun Q."/>
            <person name="Zhou Y."/>
        </authorList>
    </citation>
    <scope>NUCLEOTIDE SEQUENCE</scope>
    <source>
        <strain evidence="1">CGMCC 4.7679</strain>
    </source>
</reference>
<dbReference type="PROSITE" id="PS51257">
    <property type="entry name" value="PROKAR_LIPOPROTEIN"/>
    <property type="match status" value="1"/>
</dbReference>
<dbReference type="SUPFAM" id="SSF53850">
    <property type="entry name" value="Periplasmic binding protein-like II"/>
    <property type="match status" value="1"/>
</dbReference>
<dbReference type="Proteomes" id="UP000658656">
    <property type="component" value="Unassembled WGS sequence"/>
</dbReference>
<dbReference type="RefSeq" id="WP_145937367.1">
    <property type="nucleotide sequence ID" value="NZ_BNAV01000002.1"/>
</dbReference>
<dbReference type="PANTHER" id="PTHR42941:SF1">
    <property type="entry name" value="SLL1037 PROTEIN"/>
    <property type="match status" value="1"/>
</dbReference>
<dbReference type="Pfam" id="PF16868">
    <property type="entry name" value="NMT1_3"/>
    <property type="match status" value="1"/>
</dbReference>
<name>A0A8H9IWZ3_9PSEU</name>
<evidence type="ECO:0000313" key="2">
    <source>
        <dbReference type="Proteomes" id="UP000658656"/>
    </source>
</evidence>
<evidence type="ECO:0000313" key="1">
    <source>
        <dbReference type="EMBL" id="GHF44440.1"/>
    </source>
</evidence>
<proteinExistence type="predicted"/>
<gene>
    <name evidence="1" type="ORF">GCM10017566_16670</name>
</gene>
<accession>A0A8H9IWZ3</accession>